<dbReference type="SMART" id="SM00530">
    <property type="entry name" value="HTH_XRE"/>
    <property type="match status" value="1"/>
</dbReference>
<dbReference type="InterPro" id="IPR001387">
    <property type="entry name" value="Cro/C1-type_HTH"/>
</dbReference>
<dbReference type="SUPFAM" id="SSF47413">
    <property type="entry name" value="lambda repressor-like DNA-binding domains"/>
    <property type="match status" value="1"/>
</dbReference>
<evidence type="ECO:0000313" key="2">
    <source>
        <dbReference type="EMBL" id="WOC12531.1"/>
    </source>
</evidence>
<dbReference type="Pfam" id="PF01381">
    <property type="entry name" value="HTH_3"/>
    <property type="match status" value="1"/>
</dbReference>
<dbReference type="InterPro" id="IPR010982">
    <property type="entry name" value="Lambda_DNA-bd_dom_sf"/>
</dbReference>
<evidence type="ECO:0000259" key="1">
    <source>
        <dbReference type="PROSITE" id="PS50943"/>
    </source>
</evidence>
<dbReference type="Gene3D" id="1.10.260.40">
    <property type="entry name" value="lambda repressor-like DNA-binding domains"/>
    <property type="match status" value="1"/>
</dbReference>
<dbReference type="AlphaFoldDB" id="A0AA97CU90"/>
<dbReference type="GO" id="GO:0003677">
    <property type="term" value="F:DNA binding"/>
    <property type="evidence" value="ECO:0007669"/>
    <property type="project" value="InterPro"/>
</dbReference>
<proteinExistence type="predicted"/>
<dbReference type="EMBL" id="CP128986">
    <property type="protein sequence ID" value="WOC12531.1"/>
    <property type="molecule type" value="Genomic_DNA"/>
</dbReference>
<gene>
    <name evidence="2" type="ORF">MP11Mi_16190</name>
</gene>
<feature type="domain" description="HTH cro/C1-type" evidence="1">
    <location>
        <begin position="24"/>
        <end position="83"/>
    </location>
</feature>
<reference evidence="2" key="1">
    <citation type="submission" date="2023-06" db="EMBL/GenBank/DDBJ databases">
        <title>Gordonia sp. nov. and Pseudochrobactrum sp. nov., two species isolated from the burying beetle Nicrophorus vespilloides.</title>
        <authorList>
            <person name="Poehlein A."/>
            <person name="Guzman J."/>
            <person name="Daniel R."/>
            <person name="Vilcinskas A."/>
        </authorList>
    </citation>
    <scope>NUCLEOTIDE SEQUENCE</scope>
    <source>
        <strain evidence="2">MP11Mi</strain>
    </source>
</reference>
<name>A0AA97CU90_9ACTN</name>
<dbReference type="PROSITE" id="PS50943">
    <property type="entry name" value="HTH_CROC1"/>
    <property type="match status" value="1"/>
</dbReference>
<organism evidence="2">
    <name type="scientific">Gordonia sp. MP11Mi</name>
    <dbReference type="NCBI Taxonomy" id="3022769"/>
    <lineage>
        <taxon>Bacteria</taxon>
        <taxon>Bacillati</taxon>
        <taxon>Actinomycetota</taxon>
        <taxon>Actinomycetes</taxon>
        <taxon>Mycobacteriales</taxon>
        <taxon>Gordoniaceae</taxon>
        <taxon>Gordonia</taxon>
    </lineage>
</organism>
<dbReference type="RefSeq" id="WP_420041757.1">
    <property type="nucleotide sequence ID" value="NZ_CP128986.1"/>
</dbReference>
<protein>
    <recommendedName>
        <fullName evidence="1">HTH cro/C1-type domain-containing protein</fullName>
    </recommendedName>
</protein>
<sequence length="278" mass="29426">MANSTTRKRGNDAGPIAETVAANVAARRQELGLTRRELADRLESAGRRFTADAVQKLEANGRRCDVDDLAALAAALDVPPGELLGIGDAQGRSSGHDLGEFAKRNPILFKGAQVATMMGEPRELMLDSVDIVARTTPGILTQADAVRDLLTQVSEVDDGEAARLLLADLAESGVSRHVYDVEGLARWVGVDRAPSVHDAMARQVAADTLGRLVESGATADQATDAETARFLIDHLAANGVIGHVYDPDDPVLIRWVGPDRAQSVHNAMARQAAGDGTI</sequence>
<accession>A0AA97CU90</accession>